<evidence type="ECO:0000256" key="2">
    <source>
        <dbReference type="ARBA" id="ARBA00023224"/>
    </source>
</evidence>
<organism evidence="8 9">
    <name type="scientific">Vibrio tritonius</name>
    <dbReference type="NCBI Taxonomy" id="1435069"/>
    <lineage>
        <taxon>Bacteria</taxon>
        <taxon>Pseudomonadati</taxon>
        <taxon>Pseudomonadota</taxon>
        <taxon>Gammaproteobacteria</taxon>
        <taxon>Vibrionales</taxon>
        <taxon>Vibrionaceae</taxon>
        <taxon>Vibrio</taxon>
    </lineage>
</organism>
<feature type="domain" description="Methyl-accepting transducer" evidence="6">
    <location>
        <begin position="421"/>
        <end position="657"/>
    </location>
</feature>
<dbReference type="InterPro" id="IPR004089">
    <property type="entry name" value="MCPsignal_dom"/>
</dbReference>
<dbReference type="SUPFAM" id="SSF58104">
    <property type="entry name" value="Methyl-accepting chemotaxis protein (MCP) signaling domain"/>
    <property type="match status" value="1"/>
</dbReference>
<feature type="domain" description="HAMP" evidence="7">
    <location>
        <begin position="362"/>
        <end position="416"/>
    </location>
</feature>
<comment type="caution">
    <text evidence="8">The sequence shown here is derived from an EMBL/GenBank/DDBJ whole genome shotgun (WGS) entry which is preliminary data.</text>
</comment>
<dbReference type="Pfam" id="PF00015">
    <property type="entry name" value="MCPsignal"/>
    <property type="match status" value="1"/>
</dbReference>
<dbReference type="PROSITE" id="PS50111">
    <property type="entry name" value="CHEMOTAXIS_TRANSDUC_2"/>
    <property type="match status" value="1"/>
</dbReference>
<feature type="transmembrane region" description="Helical" evidence="5">
    <location>
        <begin position="343"/>
        <end position="364"/>
    </location>
</feature>
<feature type="transmembrane region" description="Helical" evidence="5">
    <location>
        <begin position="9"/>
        <end position="31"/>
    </location>
</feature>
<dbReference type="Proteomes" id="UP001199044">
    <property type="component" value="Unassembled WGS sequence"/>
</dbReference>
<dbReference type="PANTHER" id="PTHR32089">
    <property type="entry name" value="METHYL-ACCEPTING CHEMOTAXIS PROTEIN MCPB"/>
    <property type="match status" value="1"/>
</dbReference>
<dbReference type="Gene3D" id="1.10.287.950">
    <property type="entry name" value="Methyl-accepting chemotaxis protein"/>
    <property type="match status" value="1"/>
</dbReference>
<sequence>MLRLSVRKLLITLSTGAIISVLVVSAMIFWLGDVANSLSEATNNSARESEQVNNVSQDASALLANTLKIASAQTRQELGNGADYDVSLSDSGHDQLNQIVREFADASQKLYTTKAALVSNAEKIQLMSMQSTELMDKIRKNTGGLLGKTSLTEKRLVRRVVRALKKITPETPTDSWLSTSQKALDVLQGDSDKIITAATQLSLGVTQLETINYAMQSAVDDSSLISLEKNIAAPTKALIDDKIKILQGLTENNANLNHLLSNIVEQRDQLYTVMFTSSGSILSVRRENLQLQAQLKEQSIQVSALATKMSEAADSVIKTSQQASALTLANSNSTIDKLLNSSAIVAAVVLIVLIAASIGITRLITKPLDKISNALADIADGEGDLTRRIEVSGIQEAVELSESFNRFVAQLQQTVKSLADVETELSNAVTNTTSLTQLSYKNIETQSSETTVVASTVEELSQSFAEASGLASQALSATQDASHNAEKGQNTVMNSTKAIGQLATSIESGVSSMEKLTETSRNVMTVLSVISDITEQTNLLALNAAIEAARAGEHGRGFAVVADEVRSLAGRTQSSATEIAQILEKFNQDAQSTLSVMSKGKEHVDISVKQSELVSEAFSNINASIKTIHDINEQISDSAIHQNSAAQSASASVERINTISGDTRESIGEIQSSSTLLDTLSKRLHTAVHRFRF</sequence>
<dbReference type="Pfam" id="PF00672">
    <property type="entry name" value="HAMP"/>
    <property type="match status" value="1"/>
</dbReference>
<comment type="subcellular location">
    <subcellularLocation>
        <location evidence="1">Membrane</location>
    </subcellularLocation>
</comment>
<dbReference type="SMART" id="SM00283">
    <property type="entry name" value="MA"/>
    <property type="match status" value="1"/>
</dbReference>
<evidence type="ECO:0000313" key="9">
    <source>
        <dbReference type="Proteomes" id="UP001199044"/>
    </source>
</evidence>
<dbReference type="PROSITE" id="PS50885">
    <property type="entry name" value="HAMP"/>
    <property type="match status" value="1"/>
</dbReference>
<dbReference type="PANTHER" id="PTHR32089:SF112">
    <property type="entry name" value="LYSOZYME-LIKE PROTEIN-RELATED"/>
    <property type="match status" value="1"/>
</dbReference>
<dbReference type="RefSeq" id="WP_225252111.1">
    <property type="nucleotide sequence ID" value="NZ_JAIWIU010000203.1"/>
</dbReference>
<evidence type="ECO:0000256" key="3">
    <source>
        <dbReference type="ARBA" id="ARBA00029447"/>
    </source>
</evidence>
<comment type="similarity">
    <text evidence="3">Belongs to the methyl-accepting chemotaxis (MCP) protein family.</text>
</comment>
<evidence type="ECO:0000256" key="1">
    <source>
        <dbReference type="ARBA" id="ARBA00004370"/>
    </source>
</evidence>
<evidence type="ECO:0000256" key="5">
    <source>
        <dbReference type="SAM" id="Phobius"/>
    </source>
</evidence>
<dbReference type="EMBL" id="JAIWIU010000203">
    <property type="protein sequence ID" value="MCA2018806.1"/>
    <property type="molecule type" value="Genomic_DNA"/>
</dbReference>
<evidence type="ECO:0000256" key="4">
    <source>
        <dbReference type="PROSITE-ProRule" id="PRU00284"/>
    </source>
</evidence>
<protein>
    <submittedName>
        <fullName evidence="8">Methyl-accepting chemotaxis protein</fullName>
    </submittedName>
</protein>
<accession>A0ABS7YT44</accession>
<keyword evidence="5" id="KW-0812">Transmembrane</keyword>
<keyword evidence="5" id="KW-1133">Transmembrane helix</keyword>
<evidence type="ECO:0000259" key="6">
    <source>
        <dbReference type="PROSITE" id="PS50111"/>
    </source>
</evidence>
<evidence type="ECO:0000259" key="7">
    <source>
        <dbReference type="PROSITE" id="PS50885"/>
    </source>
</evidence>
<dbReference type="CDD" id="cd06225">
    <property type="entry name" value="HAMP"/>
    <property type="match status" value="1"/>
</dbReference>
<dbReference type="SMART" id="SM00304">
    <property type="entry name" value="HAMP"/>
    <property type="match status" value="1"/>
</dbReference>
<gene>
    <name evidence="8" type="ORF">LDJ79_22020</name>
</gene>
<keyword evidence="2 4" id="KW-0807">Transducer</keyword>
<keyword evidence="9" id="KW-1185">Reference proteome</keyword>
<evidence type="ECO:0000313" key="8">
    <source>
        <dbReference type="EMBL" id="MCA2018806.1"/>
    </source>
</evidence>
<dbReference type="InterPro" id="IPR003660">
    <property type="entry name" value="HAMP_dom"/>
</dbReference>
<proteinExistence type="inferred from homology"/>
<reference evidence="9" key="1">
    <citation type="submission" date="2023-07" db="EMBL/GenBank/DDBJ databases">
        <title>Molecular identification of indigenous halophilic bacteria isolated from red sea cost, biodegradation of synthetic dyes and assessment of degraded metabolite toxicity.</title>
        <authorList>
            <person name="Chaieb K."/>
            <person name="Altayb H.N."/>
        </authorList>
    </citation>
    <scope>NUCLEOTIDE SEQUENCE [LARGE SCALE GENOMIC DNA]</scope>
    <source>
        <strain evidence="9">K20</strain>
    </source>
</reference>
<keyword evidence="5" id="KW-0472">Membrane</keyword>
<name>A0ABS7YT44_9VIBR</name>